<evidence type="ECO:0008006" key="4">
    <source>
        <dbReference type="Google" id="ProtNLM"/>
    </source>
</evidence>
<dbReference type="PANTHER" id="PTHR34861">
    <property type="match status" value="1"/>
</dbReference>
<comment type="similarity">
    <text evidence="1">Belongs to the Cyclase 1 superfamily.</text>
</comment>
<evidence type="ECO:0000256" key="1">
    <source>
        <dbReference type="ARBA" id="ARBA00007865"/>
    </source>
</evidence>
<name>A0A0D2INJ6_9EURO</name>
<evidence type="ECO:0000313" key="2">
    <source>
        <dbReference type="EMBL" id="KIX98601.1"/>
    </source>
</evidence>
<dbReference type="InterPro" id="IPR007325">
    <property type="entry name" value="KFase/CYL"/>
</dbReference>
<dbReference type="AlphaFoldDB" id="A0A0D2INJ6"/>
<accession>A0A0D2INJ6</accession>
<reference evidence="2 3" key="1">
    <citation type="submission" date="2015-01" db="EMBL/GenBank/DDBJ databases">
        <title>The Genome Sequence of Fonsecaea multimorphosa CBS 102226.</title>
        <authorList>
            <consortium name="The Broad Institute Genomics Platform"/>
            <person name="Cuomo C."/>
            <person name="de Hoog S."/>
            <person name="Gorbushina A."/>
            <person name="Stielow B."/>
            <person name="Teixiera M."/>
            <person name="Abouelleil A."/>
            <person name="Chapman S.B."/>
            <person name="Priest M."/>
            <person name="Young S.K."/>
            <person name="Wortman J."/>
            <person name="Nusbaum C."/>
            <person name="Birren B."/>
        </authorList>
    </citation>
    <scope>NUCLEOTIDE SEQUENCE [LARGE SCALE GENOMIC DNA]</scope>
    <source>
        <strain evidence="2 3">CBS 102226</strain>
    </source>
</reference>
<protein>
    <recommendedName>
        <fullName evidence="4">Cyclase</fullName>
    </recommendedName>
</protein>
<dbReference type="GO" id="GO:0004061">
    <property type="term" value="F:arylformamidase activity"/>
    <property type="evidence" value="ECO:0007669"/>
    <property type="project" value="InterPro"/>
</dbReference>
<organism evidence="2 3">
    <name type="scientific">Fonsecaea multimorphosa CBS 102226</name>
    <dbReference type="NCBI Taxonomy" id="1442371"/>
    <lineage>
        <taxon>Eukaryota</taxon>
        <taxon>Fungi</taxon>
        <taxon>Dikarya</taxon>
        <taxon>Ascomycota</taxon>
        <taxon>Pezizomycotina</taxon>
        <taxon>Eurotiomycetes</taxon>
        <taxon>Chaetothyriomycetidae</taxon>
        <taxon>Chaetothyriales</taxon>
        <taxon>Herpotrichiellaceae</taxon>
        <taxon>Fonsecaea</taxon>
    </lineage>
</organism>
<dbReference type="VEuPathDB" id="FungiDB:Z520_05902"/>
<keyword evidence="3" id="KW-1185">Reference proteome</keyword>
<dbReference type="GO" id="GO:0019441">
    <property type="term" value="P:L-tryptophan catabolic process to kynurenine"/>
    <property type="evidence" value="ECO:0007669"/>
    <property type="project" value="InterPro"/>
</dbReference>
<dbReference type="RefSeq" id="XP_016632724.1">
    <property type="nucleotide sequence ID" value="XM_016776405.1"/>
</dbReference>
<dbReference type="Gene3D" id="3.50.30.50">
    <property type="entry name" value="Putative cyclase"/>
    <property type="match status" value="1"/>
</dbReference>
<dbReference type="Pfam" id="PF04199">
    <property type="entry name" value="Cyclase"/>
    <property type="match status" value="1"/>
</dbReference>
<dbReference type="OrthoDB" id="5396at2759"/>
<proteinExistence type="inferred from homology"/>
<dbReference type="InterPro" id="IPR037175">
    <property type="entry name" value="KFase_sf"/>
</dbReference>
<dbReference type="Proteomes" id="UP000053411">
    <property type="component" value="Unassembled WGS sequence"/>
</dbReference>
<evidence type="ECO:0000313" key="3">
    <source>
        <dbReference type="Proteomes" id="UP000053411"/>
    </source>
</evidence>
<dbReference type="EMBL" id="KN848071">
    <property type="protein sequence ID" value="KIX98601.1"/>
    <property type="molecule type" value="Genomic_DNA"/>
</dbReference>
<gene>
    <name evidence="2" type="ORF">Z520_05902</name>
</gene>
<dbReference type="STRING" id="1442371.A0A0D2INJ6"/>
<sequence>MAAWDPDSDNLPKLKELPRIPGAPEYAAWFWGPADELGRLNLLTPRRVIEASKLVQTGERTCLNLPAEWPEPPFFGRAPFKHTVLKVRPYAFDDLYELNTQSGSQWDGFRHAGIKHNEGFIWYNNTTVEQIEDKSGRIGTSAWGHRGIGTICLCFQLRALLELTNMGNQVGRGVLIDFYDFCGKSYDPFTPRKITAEEIKSCAKAQGVEFKYGDIFIVRTGFSEAYRKLDQKQREDMGAKAYLELQFAGLSRAHDMVELLHDNYFSAVASDAPSFETWPMDEPEHLHHWLLPLWGCPIGELWDLEQLAELCKKHKRHTFFLCSSPANVKGGVGSHSNVVAIF</sequence>
<dbReference type="PANTHER" id="PTHR34861:SF10">
    <property type="entry name" value="CYCLASE"/>
    <property type="match status" value="1"/>
</dbReference>
<dbReference type="SUPFAM" id="SSF102198">
    <property type="entry name" value="Putative cyclase"/>
    <property type="match status" value="1"/>
</dbReference>
<dbReference type="GeneID" id="27711648"/>